<dbReference type="InterPro" id="IPR030922">
    <property type="entry name" value="LptF"/>
</dbReference>
<evidence type="ECO:0000313" key="6">
    <source>
        <dbReference type="EMBL" id="AOX16227.1"/>
    </source>
</evidence>
<evidence type="ECO:0000256" key="3">
    <source>
        <dbReference type="ARBA" id="ARBA00022692"/>
    </source>
</evidence>
<comment type="subcellular location">
    <subcellularLocation>
        <location evidence="1">Cell membrane</location>
        <topology evidence="1">Multi-pass membrane protein</topology>
    </subcellularLocation>
</comment>
<name>A0A1D8URU0_9PROT</name>
<dbReference type="GO" id="GO:0015920">
    <property type="term" value="P:lipopolysaccharide transport"/>
    <property type="evidence" value="ECO:0007669"/>
    <property type="project" value="TreeGrafter"/>
</dbReference>
<organism evidence="6 7">
    <name type="scientific">Kozakia baliensis</name>
    <dbReference type="NCBI Taxonomy" id="153496"/>
    <lineage>
        <taxon>Bacteria</taxon>
        <taxon>Pseudomonadati</taxon>
        <taxon>Pseudomonadota</taxon>
        <taxon>Alphaproteobacteria</taxon>
        <taxon>Acetobacterales</taxon>
        <taxon>Acetobacteraceae</taxon>
        <taxon>Kozakia</taxon>
    </lineage>
</organism>
<dbReference type="EMBL" id="CP014674">
    <property type="protein sequence ID" value="AOX16227.1"/>
    <property type="molecule type" value="Genomic_DNA"/>
</dbReference>
<dbReference type="PANTHER" id="PTHR33529:SF6">
    <property type="entry name" value="YJGP_YJGQ FAMILY PERMEASE"/>
    <property type="match status" value="1"/>
</dbReference>
<sequence length="383" mass="42715">MSSSAASSPRRFQLPLLDRYVIRQLLLGLAGITGGAVALIWLMQSLRFVSLVVDRGLSLRVFLELTSMMLPSFVAVILPITTFLVVLFGYQRMSGDRELTVMRAAGLSPFELARPGISCAIFATLLCYILNLWLVPVSYHAFRRYEFQIRNKMAAFLLQDGVFTQLSKDMTVYVRTRDRSGEMHGVLVEDDRDPDARATILAERGTMVVVNDQPRVVLFNGSRQEIDRHTGRLNVLTFTRNTIDLTQNKHDTAEVRDAAEMSIRELLNPDPHEVAARDRGKFAVEAWRRLTSPLTAMSFAMIALFTVLSGAFSRHGNITRPLTAVLVVVGLLALSLMLQNLAGRNLHLVPLIWATAVLPALFCGVLLFLPELRARLKGDRHGA</sequence>
<keyword evidence="5" id="KW-0472">Membrane</keyword>
<keyword evidence="7" id="KW-1185">Reference proteome</keyword>
<dbReference type="RefSeq" id="WP_070402032.1">
    <property type="nucleotide sequence ID" value="NZ_BJVW01000002.1"/>
</dbReference>
<dbReference type="GO" id="GO:0055085">
    <property type="term" value="P:transmembrane transport"/>
    <property type="evidence" value="ECO:0007669"/>
    <property type="project" value="InterPro"/>
</dbReference>
<dbReference type="Pfam" id="PF03739">
    <property type="entry name" value="LptF_LptG"/>
    <property type="match status" value="1"/>
</dbReference>
<keyword evidence="3" id="KW-0812">Transmembrane</keyword>
<evidence type="ECO:0000256" key="2">
    <source>
        <dbReference type="ARBA" id="ARBA00022475"/>
    </source>
</evidence>
<dbReference type="AlphaFoldDB" id="A0A1D8URU0"/>
<proteinExistence type="predicted"/>
<dbReference type="OrthoDB" id="8477889at2"/>
<dbReference type="NCBIfam" id="TIGR04407">
    <property type="entry name" value="LptF_YjgP"/>
    <property type="match status" value="1"/>
</dbReference>
<evidence type="ECO:0000256" key="1">
    <source>
        <dbReference type="ARBA" id="ARBA00004651"/>
    </source>
</evidence>
<dbReference type="eggNOG" id="COG0795">
    <property type="taxonomic scope" value="Bacteria"/>
</dbReference>
<dbReference type="GO" id="GO:0043190">
    <property type="term" value="C:ATP-binding cassette (ABC) transporter complex"/>
    <property type="evidence" value="ECO:0007669"/>
    <property type="project" value="InterPro"/>
</dbReference>
<accession>A0A1D8URU0</accession>
<keyword evidence="2" id="KW-1003">Cell membrane</keyword>
<dbReference type="InterPro" id="IPR005495">
    <property type="entry name" value="LptG/LptF_permease"/>
</dbReference>
<dbReference type="STRING" id="153496.A0U89_02815"/>
<evidence type="ECO:0000256" key="4">
    <source>
        <dbReference type="ARBA" id="ARBA00022989"/>
    </source>
</evidence>
<keyword evidence="4" id="KW-1133">Transmembrane helix</keyword>
<reference evidence="6 7" key="1">
    <citation type="journal article" date="2016" name="Microb. Cell Fact.">
        <title>Dissection of exopolysaccharide biosynthesis in Kozakia baliensis.</title>
        <authorList>
            <person name="Brandt J.U."/>
            <person name="Jakob F."/>
            <person name="Behr J."/>
            <person name="Geissler A.J."/>
            <person name="Vogel R.F."/>
        </authorList>
    </citation>
    <scope>NUCLEOTIDE SEQUENCE [LARGE SCALE GENOMIC DNA]</scope>
    <source>
        <strain evidence="6 7">DSM 14400</strain>
    </source>
</reference>
<gene>
    <name evidence="6" type="ORF">A0U89_02815</name>
</gene>
<protein>
    <submittedName>
        <fullName evidence="6">LPS export ABC transporter permease LptF</fullName>
    </submittedName>
</protein>
<dbReference type="PANTHER" id="PTHR33529">
    <property type="entry name" value="SLR0882 PROTEIN-RELATED"/>
    <property type="match status" value="1"/>
</dbReference>
<evidence type="ECO:0000313" key="7">
    <source>
        <dbReference type="Proteomes" id="UP000179145"/>
    </source>
</evidence>
<evidence type="ECO:0000256" key="5">
    <source>
        <dbReference type="ARBA" id="ARBA00023136"/>
    </source>
</evidence>
<dbReference type="KEGG" id="kba:A0U89_02815"/>
<dbReference type="Proteomes" id="UP000179145">
    <property type="component" value="Chromosome"/>
</dbReference>